<name>A0A9Q8Z5A4_CURCL</name>
<gene>
    <name evidence="2" type="ORF">yc1106_03533</name>
</gene>
<dbReference type="Proteomes" id="UP001056012">
    <property type="component" value="Chromosome 2"/>
</dbReference>
<dbReference type="PANTHER" id="PTHR32487">
    <property type="entry name" value="3-OXO-DELTA(4,5)-STEROID 5-BETA-REDUCTASE"/>
    <property type="match status" value="1"/>
</dbReference>
<evidence type="ECO:0000313" key="2">
    <source>
        <dbReference type="EMBL" id="USP76259.1"/>
    </source>
</evidence>
<organism evidence="2 3">
    <name type="scientific">Curvularia clavata</name>
    <dbReference type="NCBI Taxonomy" id="95742"/>
    <lineage>
        <taxon>Eukaryota</taxon>
        <taxon>Fungi</taxon>
        <taxon>Dikarya</taxon>
        <taxon>Ascomycota</taxon>
        <taxon>Pezizomycotina</taxon>
        <taxon>Dothideomycetes</taxon>
        <taxon>Pleosporomycetidae</taxon>
        <taxon>Pleosporales</taxon>
        <taxon>Pleosporineae</taxon>
        <taxon>Pleosporaceae</taxon>
        <taxon>Curvularia</taxon>
    </lineage>
</organism>
<dbReference type="OrthoDB" id="1731983at2759"/>
<evidence type="ECO:0000313" key="3">
    <source>
        <dbReference type="Proteomes" id="UP001056012"/>
    </source>
</evidence>
<dbReference type="Gene3D" id="3.40.50.720">
    <property type="entry name" value="NAD(P)-binding Rossmann-like Domain"/>
    <property type="match status" value="1"/>
</dbReference>
<dbReference type="AlphaFoldDB" id="A0A9Q8Z5A4"/>
<proteinExistence type="predicted"/>
<feature type="domain" description="PRISE-like Rossmann-fold" evidence="1">
    <location>
        <begin position="5"/>
        <end position="401"/>
    </location>
</feature>
<accession>A0A9Q8Z5A4</accession>
<dbReference type="VEuPathDB" id="FungiDB:yc1106_03533"/>
<dbReference type="Pfam" id="PF22917">
    <property type="entry name" value="PRISE"/>
    <property type="match status" value="1"/>
</dbReference>
<dbReference type="CDD" id="cd08948">
    <property type="entry name" value="5beta-POR_like_SDR_a"/>
    <property type="match status" value="1"/>
</dbReference>
<sequence length="401" mass="45129">MSKSALVFGASGVTGWAFVNEILTDYPAKGVWKRVHALSNRPITLSQAQWPEDPRLNMVPGIDLLAHSQESLEKEMSQRIPDIADVTHVYYVAYKAGLDVKKEMDEALEMFSKAVEAVDKLCPALEFIVLQIGTKILDGVHLLAVLPWYDEAAAPGTTAPSLPPAPRSESEPRIPSPFAEMLFYHSQIDFITEYAKDKSWSFIETRPDIIVGFVPNQNFYSLGTSLGIFLSLWKEVHGEGAKCPFPGTAKTWKALSSDSSSDMIARQTIHLTLSPSTPKGAAYNVSDSKTPQNWETKWPVVCSYFNLEATEPLSEPFDMRKFINDNMDTWLAMEKKYGLQSGHADGGRGMQISEHLLMTRFDFDRQLDMTKLYSTGFTEERGPKETWWKVFDRMRKAKIIP</sequence>
<dbReference type="InterPro" id="IPR055222">
    <property type="entry name" value="PRISE-like_Rossmann-fold"/>
</dbReference>
<keyword evidence="3" id="KW-1185">Reference proteome</keyword>
<dbReference type="InterPro" id="IPR036291">
    <property type="entry name" value="NAD(P)-bd_dom_sf"/>
</dbReference>
<evidence type="ECO:0000259" key="1">
    <source>
        <dbReference type="Pfam" id="PF22917"/>
    </source>
</evidence>
<dbReference type="EMBL" id="CP089275">
    <property type="protein sequence ID" value="USP76259.1"/>
    <property type="molecule type" value="Genomic_DNA"/>
</dbReference>
<dbReference type="SUPFAM" id="SSF51735">
    <property type="entry name" value="NAD(P)-binding Rossmann-fold domains"/>
    <property type="match status" value="1"/>
</dbReference>
<protein>
    <recommendedName>
        <fullName evidence="1">PRISE-like Rossmann-fold domain-containing protein</fullName>
    </recommendedName>
</protein>
<dbReference type="PANTHER" id="PTHR32487:SF8">
    <property type="entry name" value="NAD-DEPENDENT EPIMERASE_DEHYDRATASE DOMAIN-CONTAINING PROTEIN"/>
    <property type="match status" value="1"/>
</dbReference>
<reference evidence="2" key="1">
    <citation type="submission" date="2021-12" db="EMBL/GenBank/DDBJ databases">
        <title>Curvularia clavata genome.</title>
        <authorList>
            <person name="Cao Y."/>
        </authorList>
    </citation>
    <scope>NUCLEOTIDE SEQUENCE</scope>
    <source>
        <strain evidence="2">Yc1106</strain>
    </source>
</reference>